<reference evidence="2" key="1">
    <citation type="submission" date="2025-08" db="UniProtKB">
        <authorList>
            <consortium name="RefSeq"/>
        </authorList>
    </citation>
    <scope>IDENTIFICATION</scope>
    <source>
        <tissue evidence="2">Whole larvae</tissue>
    </source>
</reference>
<dbReference type="FunCoup" id="A0A6J1X294">
    <property type="interactions" value="8"/>
</dbReference>
<protein>
    <submittedName>
        <fullName evidence="2">Uncharacterized protein LOC113521764</fullName>
    </submittedName>
</protein>
<dbReference type="KEGG" id="gmw:113521764"/>
<dbReference type="AlphaFoldDB" id="A0A6J1X294"/>
<gene>
    <name evidence="2" type="primary">LOC113521764</name>
</gene>
<dbReference type="RefSeq" id="XP_026763218.1">
    <property type="nucleotide sequence ID" value="XM_026907417.3"/>
</dbReference>
<proteinExistence type="predicted"/>
<evidence type="ECO:0000313" key="2">
    <source>
        <dbReference type="RefSeq" id="XP_026763218.1"/>
    </source>
</evidence>
<dbReference type="GeneID" id="113521764"/>
<sequence length="376" mass="44057">MNVLGLRLTLTRKPCNRFLNILKNAKFTPNIAYYYATIDPIDAFTNDLIQRSKIVNRNNVFDLNSTSTRGFAEAESPYQDISKMTTEELDKVVLQLLSKNKDKHIEYLVLDCINNRKFIGGPTLKKLYRHYSLAGKPDIVMILQKYCSKVDPYINKRNGGFQHYLAKAQCFKGNSEKGLAILMDAYKNNEYLRTFYRSIFKELIHDSVLNRSEASLVIFKRYVLEVSKIWDDHYPLVCFWHICWSSTWFSDQMLSNDLLECSEMLQKIVQDKATAFTISILKQEYNEDAVMRLLQTLLKYKMMSEYVKVLQILFNYKLRNRDLRGCTEIIRNCDALGVKLPADQQGRYIKMLIEGKQPDPRQPTKKHTSNYFKLKF</sequence>
<dbReference type="Proteomes" id="UP001652740">
    <property type="component" value="Unplaced"/>
</dbReference>
<keyword evidence="1" id="KW-1185">Reference proteome</keyword>
<name>A0A6J1X294_GALME</name>
<dbReference type="InParanoid" id="A0A6J1X294"/>
<dbReference type="OrthoDB" id="6763801at2759"/>
<organism evidence="1 2">
    <name type="scientific">Galleria mellonella</name>
    <name type="common">Greater wax moth</name>
    <dbReference type="NCBI Taxonomy" id="7137"/>
    <lineage>
        <taxon>Eukaryota</taxon>
        <taxon>Metazoa</taxon>
        <taxon>Ecdysozoa</taxon>
        <taxon>Arthropoda</taxon>
        <taxon>Hexapoda</taxon>
        <taxon>Insecta</taxon>
        <taxon>Pterygota</taxon>
        <taxon>Neoptera</taxon>
        <taxon>Endopterygota</taxon>
        <taxon>Lepidoptera</taxon>
        <taxon>Glossata</taxon>
        <taxon>Ditrysia</taxon>
        <taxon>Pyraloidea</taxon>
        <taxon>Pyralidae</taxon>
        <taxon>Galleriinae</taxon>
        <taxon>Galleria</taxon>
    </lineage>
</organism>
<evidence type="ECO:0000313" key="1">
    <source>
        <dbReference type="Proteomes" id="UP001652740"/>
    </source>
</evidence>
<accession>A0A6J1X294</accession>